<name>A0ABX5K9K2_9BURK</name>
<protein>
    <recommendedName>
        <fullName evidence="4">Lipoprotein</fullName>
    </recommendedName>
</protein>
<keyword evidence="1" id="KW-0732">Signal</keyword>
<evidence type="ECO:0000313" key="2">
    <source>
        <dbReference type="EMBL" id="PVX61213.1"/>
    </source>
</evidence>
<reference evidence="2 3" key="1">
    <citation type="submission" date="2018-05" db="EMBL/GenBank/DDBJ databases">
        <title>Genomic Encyclopedia of Type Strains, Phase IV (KMG-V): Genome sequencing to study the core and pangenomes of soil and plant-associated prokaryotes.</title>
        <authorList>
            <person name="Whitman W."/>
        </authorList>
    </citation>
    <scope>NUCLEOTIDE SEQUENCE [LARGE SCALE GENOMIC DNA]</scope>
    <source>
        <strain evidence="2 3">SCZa-39</strain>
    </source>
</reference>
<feature type="signal peptide" evidence="1">
    <location>
        <begin position="1"/>
        <end position="20"/>
    </location>
</feature>
<sequence length="101" mass="10189">MIRAALLALCLSGCAGQASYDIRPFYDEASKQVLCCAATIENSKDISTVTVHVQKTADGYTLDFAENGVGATAPIQANTAAVAAVAGAVSNTAAAVIKVAP</sequence>
<dbReference type="RefSeq" id="WP_116614945.1">
    <property type="nucleotide sequence ID" value="NZ_QEOB01000042.1"/>
</dbReference>
<evidence type="ECO:0000313" key="3">
    <source>
        <dbReference type="Proteomes" id="UP000245712"/>
    </source>
</evidence>
<dbReference type="EMBL" id="QEOB01000042">
    <property type="protein sequence ID" value="PVX61213.1"/>
    <property type="molecule type" value="Genomic_DNA"/>
</dbReference>
<evidence type="ECO:0000256" key="1">
    <source>
        <dbReference type="SAM" id="SignalP"/>
    </source>
</evidence>
<gene>
    <name evidence="2" type="ORF">C7402_1424</name>
</gene>
<accession>A0ABX5K9K2</accession>
<evidence type="ECO:0008006" key="4">
    <source>
        <dbReference type="Google" id="ProtNLM"/>
    </source>
</evidence>
<organism evidence="2 3">
    <name type="scientific">Paraburkholderia unamae</name>
    <dbReference type="NCBI Taxonomy" id="219649"/>
    <lineage>
        <taxon>Bacteria</taxon>
        <taxon>Pseudomonadati</taxon>
        <taxon>Pseudomonadota</taxon>
        <taxon>Betaproteobacteria</taxon>
        <taxon>Burkholderiales</taxon>
        <taxon>Burkholderiaceae</taxon>
        <taxon>Paraburkholderia</taxon>
    </lineage>
</organism>
<keyword evidence="3" id="KW-1185">Reference proteome</keyword>
<feature type="chain" id="PRO_5046483645" description="Lipoprotein" evidence="1">
    <location>
        <begin position="21"/>
        <end position="101"/>
    </location>
</feature>
<proteinExistence type="predicted"/>
<dbReference type="Proteomes" id="UP000245712">
    <property type="component" value="Unassembled WGS sequence"/>
</dbReference>
<comment type="caution">
    <text evidence="2">The sequence shown here is derived from an EMBL/GenBank/DDBJ whole genome shotgun (WGS) entry which is preliminary data.</text>
</comment>